<keyword evidence="2" id="KW-1185">Reference proteome</keyword>
<dbReference type="AlphaFoldDB" id="A0A9W2X3Q9"/>
<gene>
    <name evidence="3" type="primary">LOC129392734</name>
</gene>
<proteinExistence type="predicted"/>
<accession>A0A9W2X3Q9</accession>
<feature type="compositionally biased region" description="Low complexity" evidence="1">
    <location>
        <begin position="16"/>
        <end position="29"/>
    </location>
</feature>
<evidence type="ECO:0000313" key="2">
    <source>
        <dbReference type="Proteomes" id="UP000248484"/>
    </source>
</evidence>
<dbReference type="KEGG" id="pcad:129392734"/>
<dbReference type="RefSeq" id="XP_054946067.1">
    <property type="nucleotide sequence ID" value="XM_055090092.1"/>
</dbReference>
<dbReference type="Proteomes" id="UP000248484">
    <property type="component" value="Chromosome 14"/>
</dbReference>
<evidence type="ECO:0000256" key="1">
    <source>
        <dbReference type="SAM" id="MobiDB-lite"/>
    </source>
</evidence>
<reference evidence="3" key="1">
    <citation type="submission" date="2025-08" db="UniProtKB">
        <authorList>
            <consortium name="RefSeq"/>
        </authorList>
    </citation>
    <scope>IDENTIFICATION</scope>
    <source>
        <tissue evidence="3">Muscle</tissue>
    </source>
</reference>
<protein>
    <submittedName>
        <fullName evidence="3">Uncharacterized protein</fullName>
    </submittedName>
</protein>
<name>A0A9W2X3Q9_PHYMC</name>
<feature type="region of interest" description="Disordered" evidence="1">
    <location>
        <begin position="1"/>
        <end position="48"/>
    </location>
</feature>
<sequence length="149" mass="15602">MSRAERGTPGANSPESRGGWRPGAPGARSAGEELGAPGSPAGQPRSGAVSLTCRPLGCLLFPPWHRSTSLQSHFWRPSPEPRAGARGLSRLSGSPPPPARWLLGRHSASVPLTIPPATPPPRARDPPLWVADTDGCAGWLEVEITPFAV</sequence>
<feature type="region of interest" description="Disordered" evidence="1">
    <location>
        <begin position="70"/>
        <end position="103"/>
    </location>
</feature>
<organism evidence="2 3">
    <name type="scientific">Physeter macrocephalus</name>
    <name type="common">Sperm whale</name>
    <name type="synonym">Physeter catodon</name>
    <dbReference type="NCBI Taxonomy" id="9755"/>
    <lineage>
        <taxon>Eukaryota</taxon>
        <taxon>Metazoa</taxon>
        <taxon>Chordata</taxon>
        <taxon>Craniata</taxon>
        <taxon>Vertebrata</taxon>
        <taxon>Euteleostomi</taxon>
        <taxon>Mammalia</taxon>
        <taxon>Eutheria</taxon>
        <taxon>Laurasiatheria</taxon>
        <taxon>Artiodactyla</taxon>
        <taxon>Whippomorpha</taxon>
        <taxon>Cetacea</taxon>
        <taxon>Odontoceti</taxon>
        <taxon>Physeteridae</taxon>
        <taxon>Physeter</taxon>
    </lineage>
</organism>
<dbReference type="GeneID" id="129392734"/>
<dbReference type="OrthoDB" id="10558416at2759"/>
<evidence type="ECO:0000313" key="3">
    <source>
        <dbReference type="RefSeq" id="XP_054946067.1"/>
    </source>
</evidence>